<dbReference type="CDD" id="cd02655">
    <property type="entry name" value="RNAP_beta'_C"/>
    <property type="match status" value="1"/>
</dbReference>
<dbReference type="PANTHER" id="PTHR19376:SF54">
    <property type="entry name" value="DNA-DIRECTED RNA POLYMERASE SUBUNIT BETA"/>
    <property type="match status" value="1"/>
</dbReference>
<dbReference type="Gene3D" id="4.10.860.120">
    <property type="entry name" value="RNA polymerase II, clamp domain"/>
    <property type="match status" value="1"/>
</dbReference>
<evidence type="ECO:0000256" key="5">
    <source>
        <dbReference type="ARBA" id="ARBA00023163"/>
    </source>
</evidence>
<dbReference type="GO" id="GO:0000428">
    <property type="term" value="C:DNA-directed RNA polymerase complex"/>
    <property type="evidence" value="ECO:0007669"/>
    <property type="project" value="UniProtKB-KW"/>
</dbReference>
<dbReference type="InterPro" id="IPR038120">
    <property type="entry name" value="Rpb1_funnel_sf"/>
</dbReference>
<dbReference type="InterPro" id="IPR012754">
    <property type="entry name" value="DNA-dir_RpoC_beta_prime_bact"/>
</dbReference>
<evidence type="ECO:0000256" key="1">
    <source>
        <dbReference type="ARBA" id="ARBA00022478"/>
    </source>
</evidence>
<evidence type="ECO:0000256" key="4">
    <source>
        <dbReference type="ARBA" id="ARBA00022723"/>
    </source>
</evidence>
<keyword evidence="7" id="KW-0862">Zinc</keyword>
<dbReference type="CDD" id="cd01609">
    <property type="entry name" value="RNAP_beta'_N"/>
    <property type="match status" value="1"/>
</dbReference>
<dbReference type="GO" id="GO:0008270">
    <property type="term" value="F:zinc ion binding"/>
    <property type="evidence" value="ECO:0007669"/>
    <property type="project" value="UniProtKB-UniRule"/>
</dbReference>
<dbReference type="Gene3D" id="1.10.150.390">
    <property type="match status" value="1"/>
</dbReference>
<gene>
    <name evidence="7 11" type="primary">rpoC</name>
    <name evidence="11" type="ORF">KAR29_09155</name>
</gene>
<dbReference type="GO" id="GO:0000287">
    <property type="term" value="F:magnesium ion binding"/>
    <property type="evidence" value="ECO:0007669"/>
    <property type="project" value="UniProtKB-UniRule"/>
</dbReference>
<comment type="subunit">
    <text evidence="7">The RNAP catalytic core consists of 2 alpha, 1 beta, 1 beta' and 1 omega subunit. When a sigma factor is associated with the core the holoenzyme is formed, which can initiate transcription.</text>
</comment>
<dbReference type="Pfam" id="PF04998">
    <property type="entry name" value="RNA_pol_Rpb1_5"/>
    <property type="match status" value="1"/>
</dbReference>
<feature type="binding site" evidence="7">
    <location>
        <position position="1032"/>
    </location>
    <ligand>
        <name>Zn(2+)</name>
        <dbReference type="ChEBI" id="CHEBI:29105"/>
        <label>2</label>
    </ligand>
</feature>
<dbReference type="Pfam" id="PF04997">
    <property type="entry name" value="RNA_pol_Rpb1_1"/>
    <property type="match status" value="2"/>
</dbReference>
<dbReference type="Gene3D" id="1.10.132.30">
    <property type="match status" value="1"/>
</dbReference>
<dbReference type="GO" id="GO:0003677">
    <property type="term" value="F:DNA binding"/>
    <property type="evidence" value="ECO:0007669"/>
    <property type="project" value="UniProtKB-UniRule"/>
</dbReference>
<dbReference type="Pfam" id="PF04983">
    <property type="entry name" value="RNA_pol_Rpb1_3"/>
    <property type="match status" value="1"/>
</dbReference>
<dbReference type="SUPFAM" id="SSF64484">
    <property type="entry name" value="beta and beta-prime subunits of DNA dependent RNA-polymerase"/>
    <property type="match status" value="2"/>
</dbReference>
<feature type="binding site" evidence="7">
    <location>
        <position position="958"/>
    </location>
    <ligand>
        <name>Zn(2+)</name>
        <dbReference type="ChEBI" id="CHEBI:29105"/>
        <label>2</label>
    </ligand>
</feature>
<comment type="catalytic activity">
    <reaction evidence="6 7 8">
        <text>RNA(n) + a ribonucleoside 5'-triphosphate = RNA(n+1) + diphosphate</text>
        <dbReference type="Rhea" id="RHEA:21248"/>
        <dbReference type="Rhea" id="RHEA-COMP:14527"/>
        <dbReference type="Rhea" id="RHEA-COMP:17342"/>
        <dbReference type="ChEBI" id="CHEBI:33019"/>
        <dbReference type="ChEBI" id="CHEBI:61557"/>
        <dbReference type="ChEBI" id="CHEBI:140395"/>
        <dbReference type="EC" id="2.7.7.6"/>
    </reaction>
</comment>
<dbReference type="Gene3D" id="2.40.50.100">
    <property type="match status" value="1"/>
</dbReference>
<evidence type="ECO:0000256" key="8">
    <source>
        <dbReference type="RuleBase" id="RU004279"/>
    </source>
</evidence>
<feature type="binding site" evidence="7">
    <location>
        <position position="61"/>
    </location>
    <ligand>
        <name>Zn(2+)</name>
        <dbReference type="ChEBI" id="CHEBI:29105"/>
        <label>1</label>
    </ligand>
</feature>
<feature type="region of interest" description="Disordered" evidence="9">
    <location>
        <begin position="1644"/>
        <end position="1667"/>
    </location>
</feature>
<feature type="binding site" evidence="7">
    <location>
        <position position="79"/>
    </location>
    <ligand>
        <name>Zn(2+)</name>
        <dbReference type="ChEBI" id="CHEBI:29105"/>
        <label>1</label>
    </ligand>
</feature>
<dbReference type="EMBL" id="CP072943">
    <property type="protein sequence ID" value="QTX31533.1"/>
    <property type="molecule type" value="Genomic_DNA"/>
</dbReference>
<dbReference type="KEGG" id="aram:KAR29_09155"/>
<evidence type="ECO:0000313" key="11">
    <source>
        <dbReference type="EMBL" id="QTX31533.1"/>
    </source>
</evidence>
<dbReference type="HAMAP" id="MF_01322">
    <property type="entry name" value="RNApol_bact_RpoC"/>
    <property type="match status" value="1"/>
</dbReference>
<comment type="cofactor">
    <cofactor evidence="7">
        <name>Zn(2+)</name>
        <dbReference type="ChEBI" id="CHEBI:29105"/>
    </cofactor>
    <text evidence="7">Binds 2 Zn(2+) ions per subunit.</text>
</comment>
<dbReference type="Pfam" id="PF00623">
    <property type="entry name" value="RNA_pol_Rpb1_2"/>
    <property type="match status" value="1"/>
</dbReference>
<dbReference type="InterPro" id="IPR044893">
    <property type="entry name" value="RNA_pol_Rpb1_clamp_domain"/>
</dbReference>
<feature type="binding site" evidence="7">
    <location>
        <position position="629"/>
    </location>
    <ligand>
        <name>Mg(2+)</name>
        <dbReference type="ChEBI" id="CHEBI:18420"/>
    </ligand>
</feature>
<dbReference type="InterPro" id="IPR042102">
    <property type="entry name" value="RNA_pol_Rpb1_3_sf"/>
</dbReference>
<evidence type="ECO:0000256" key="6">
    <source>
        <dbReference type="ARBA" id="ARBA00048552"/>
    </source>
</evidence>
<dbReference type="RefSeq" id="WP_274372700.1">
    <property type="nucleotide sequence ID" value="NZ_CP072943.1"/>
</dbReference>
<feature type="binding site" evidence="7">
    <location>
        <position position="627"/>
    </location>
    <ligand>
        <name>Mg(2+)</name>
        <dbReference type="ChEBI" id="CHEBI:18420"/>
    </ligand>
</feature>
<keyword evidence="5 7" id="KW-0804">Transcription</keyword>
<evidence type="ECO:0000256" key="9">
    <source>
        <dbReference type="SAM" id="MobiDB-lite"/>
    </source>
</evidence>
<evidence type="ECO:0000313" key="12">
    <source>
        <dbReference type="Proteomes" id="UP000671879"/>
    </source>
</evidence>
<name>A0A9Q7AA62_9BACT</name>
<dbReference type="Pfam" id="PF05000">
    <property type="entry name" value="RNA_pol_Rpb1_4"/>
    <property type="match status" value="1"/>
</dbReference>
<keyword evidence="1 7" id="KW-0240">DNA-directed RNA polymerase</keyword>
<feature type="binding site" evidence="7">
    <location>
        <position position="1039"/>
    </location>
    <ligand>
        <name>Zn(2+)</name>
        <dbReference type="ChEBI" id="CHEBI:29105"/>
        <label>2</label>
    </ligand>
</feature>
<dbReference type="Gene3D" id="1.10.1790.20">
    <property type="match status" value="1"/>
</dbReference>
<dbReference type="Gene3D" id="1.10.274.100">
    <property type="entry name" value="RNA polymerase Rpb1, domain 3"/>
    <property type="match status" value="2"/>
</dbReference>
<dbReference type="InterPro" id="IPR000722">
    <property type="entry name" value="RNA_pol_asu"/>
</dbReference>
<comment type="cofactor">
    <cofactor evidence="7">
        <name>Mg(2+)</name>
        <dbReference type="ChEBI" id="CHEBI:18420"/>
    </cofactor>
    <text evidence="7">Binds 1 Mg(2+) ion per subunit.</text>
</comment>
<accession>A0A9Q7AA62</accession>
<feature type="domain" description="RNA polymerase N-terminal" evidence="10">
    <location>
        <begin position="400"/>
        <end position="679"/>
    </location>
</feature>
<dbReference type="NCBIfam" id="TIGR02386">
    <property type="entry name" value="rpoC_TIGR"/>
    <property type="match status" value="1"/>
</dbReference>
<evidence type="ECO:0000256" key="3">
    <source>
        <dbReference type="ARBA" id="ARBA00022695"/>
    </source>
</evidence>
<dbReference type="InterPro" id="IPR006592">
    <property type="entry name" value="RNA_pol_N"/>
</dbReference>
<feature type="binding site" evidence="7">
    <location>
        <position position="1042"/>
    </location>
    <ligand>
        <name>Zn(2+)</name>
        <dbReference type="ChEBI" id="CHEBI:29105"/>
        <label>2</label>
    </ligand>
</feature>
<dbReference type="GO" id="GO:0006351">
    <property type="term" value="P:DNA-templated transcription"/>
    <property type="evidence" value="ECO:0007669"/>
    <property type="project" value="UniProtKB-UniRule"/>
</dbReference>
<evidence type="ECO:0000256" key="2">
    <source>
        <dbReference type="ARBA" id="ARBA00022679"/>
    </source>
</evidence>
<dbReference type="InterPro" id="IPR007066">
    <property type="entry name" value="RNA_pol_Rpb1_3"/>
</dbReference>
<evidence type="ECO:0000256" key="7">
    <source>
        <dbReference type="HAMAP-Rule" id="MF_01322"/>
    </source>
</evidence>
<keyword evidence="2 7" id="KW-0808">Transferase</keyword>
<dbReference type="Gene3D" id="1.10.40.90">
    <property type="match status" value="1"/>
</dbReference>
<dbReference type="Proteomes" id="UP000671879">
    <property type="component" value="Chromosome"/>
</dbReference>
<feature type="binding site" evidence="7">
    <location>
        <position position="59"/>
    </location>
    <ligand>
        <name>Zn(2+)</name>
        <dbReference type="ChEBI" id="CHEBI:29105"/>
        <label>1</label>
    </ligand>
</feature>
<keyword evidence="12" id="KW-1185">Reference proteome</keyword>
<feature type="binding site" evidence="7">
    <location>
        <position position="625"/>
    </location>
    <ligand>
        <name>Mg(2+)</name>
        <dbReference type="ChEBI" id="CHEBI:18420"/>
    </ligand>
</feature>
<dbReference type="InterPro" id="IPR045867">
    <property type="entry name" value="DNA-dir_RpoC_beta_prime"/>
</dbReference>
<dbReference type="EC" id="2.7.7.6" evidence="7"/>
<dbReference type="InterPro" id="IPR007080">
    <property type="entry name" value="RNA_pol_Rpb1_1"/>
</dbReference>
<protein>
    <recommendedName>
        <fullName evidence="7">DNA-directed RNA polymerase subunit beta'</fullName>
        <shortName evidence="7">RNAP subunit beta'</shortName>
        <ecNumber evidence="7">2.7.7.6</ecNumber>
    </recommendedName>
    <alternativeName>
        <fullName evidence="7">RNA polymerase subunit beta'</fullName>
    </alternativeName>
    <alternativeName>
        <fullName evidence="7">Transcriptase subunit beta'</fullName>
    </alternativeName>
</protein>
<dbReference type="Gene3D" id="2.40.40.20">
    <property type="match status" value="1"/>
</dbReference>
<dbReference type="SMART" id="SM00663">
    <property type="entry name" value="RPOLA_N"/>
    <property type="match status" value="1"/>
</dbReference>
<dbReference type="PANTHER" id="PTHR19376">
    <property type="entry name" value="DNA-DIRECTED RNA POLYMERASE"/>
    <property type="match status" value="1"/>
</dbReference>
<sequence>MSRREIASVRIKLASPERIQEISSGEVKKPETINYRTLRPEKDGLFCERIFGPTRSFECACGKYKRSGPKFKGVVCDRCGVEVTDSRVRREKMGHIKLAAPVVHIWYLRGIPSRLSLLLGTATKDLEKVVYFAPIRRREAVYKVVIEGRRTDLARRGDLLAACEERIHRHFDPKFKAEEALRILSVDDVPLSVGDVVSSQQISRFRTDYGDGVFEVEPAFRIRTESPDGRFAVDQIIAASELDEARGAGLDVDAERALSGNQEGFLVTAVAHLPFAKGDVISVSEYDLYHQKYPGRFTAQQETITLEDPCYVVIGGGDSPFEQSDIILEKEQRLCSAYDKTFDAGIGAEGVKALLGCINLEELVGSLREEIGDTTGQKKRKLVKRLQVAEDFRKSDSKPEWMVLDVLPVIPPDLRPMVQLDGGRFATSDLNDLYRRVINRNNRLLKLQELRAPEIIVRNEKRMLQESVDALIDNGRMGKAVLGAGNRPLKSLTDLLRGKKGRFRQNLLGKRVDYSGRSVIVIGPNLKIYQCGLPKQMALELFKPFVMQKLVERGQAANVKNARRIIERGRDEVWAILEEIIKDHPVLLNRAPTLHRLGIQAFEPVLMEGKAIRLHPLVCTAFNADFDGDQMAVHVPLSLEAQSEARVLMLSAHNVLSPASGRSIVTPSQDIVLGTYYLTQMLDGLKGEGMSFRDIDDALIALDHGVVHVNARVRLRAEPGWKVDVDGKGWFETSPGRALFNSILHPRMRYYNHKMGKKDLAQLLDSAYDAVGVKKMVEMLDDIKSLGYRWAAKSGISLGLDFIAVPPEKNEIVRATLDKEENLIDEYQMGVLTDDEYFREKELLWSEASRNVADAIVANMEETNPVRMMAESGARGSKSQLAQMSGIRGLMADPSGRIIDYPITANFREGLNMLEYFISTHGARKGLADTALRTAKSGYLTRRLVDVAQDLIITAPDCGTDRGIVIEPLIQDGKAVIGIAERIAGRTALKDIRNPLTSELIVAKGKEIDPAKARIVEEAGIDRVEVRSPLTCGLRHGLCQTCYGRDLATRKPVSIGETVGVVAAQSIGEPGTQLTMRTFHTGGVRITGEDITQGLPRIEQLFEVRKPKKVALLAEASGRIAEIREMEGKRKVILVADGPEGEQKFSYNVPLNQNLLVEEGREVEKGDALTEGYVDPQQLLEVKGLEAVQKYLVDNIQEVYRSQGVSINNKHIEVILRKVAPVNRVRVIEEGDSSFVAGELVWMDELDRDVEAIRDNNRHCLEEATTALAGTILKDAKGQGNVEAALQFKGQDLDRGSIARILMPGTPVNELYVEDGEGLLRVIVGEASFRRHLEGLELTESIDLSEGKRIEAGISLTLGQLSLVTQEAPRPLWVRDTDVLKSLTETAFLAEDTVVDGQAIALKDRLITADTARHFRELQVESVKVWKAPERISLADAMQKYLIDKVWSKPLSRAIDASGNEVRHISHIVDGSVVRGLVEGSLTAVQIEGEIVTRQKILAQTMSDTVYGKVILETVRDGQGRVVAEPGQEVNHALLDALVMADPSELVVRPIYGASEMKRLIQRVGFVRRLREEPQYSAVIHGITKAALNTDSFLSAASFQQTAQVLAKAAVRGDVDPLVGLKENVIIGHLIPAGTGAEHYRIRPRSAAPDRVGGEPEEAPAANPSGN</sequence>
<feature type="binding site" evidence="7">
    <location>
        <position position="76"/>
    </location>
    <ligand>
        <name>Zn(2+)</name>
        <dbReference type="ChEBI" id="CHEBI:29105"/>
        <label>1</label>
    </ligand>
</feature>
<proteinExistence type="inferred from homology"/>
<keyword evidence="4 7" id="KW-0479">Metal-binding</keyword>
<dbReference type="InterPro" id="IPR007083">
    <property type="entry name" value="RNA_pol_Rpb1_4"/>
</dbReference>
<keyword evidence="7" id="KW-0460">Magnesium</keyword>
<comment type="similarity">
    <text evidence="7 8">Belongs to the RNA polymerase beta' chain family.</text>
</comment>
<reference evidence="12" key="1">
    <citation type="submission" date="2021-04" db="EMBL/GenBank/DDBJ databases">
        <title>A novel Synergistetes isolate from a pyrite-forming mixed culture.</title>
        <authorList>
            <person name="Bunk B."/>
            <person name="Sproer C."/>
            <person name="Spring S."/>
            <person name="Pester M."/>
        </authorList>
    </citation>
    <scope>NUCLEOTIDE SEQUENCE [LARGE SCALE GENOMIC DNA]</scope>
    <source>
        <strain evidence="12">J.5.4.2-T.3.5.2</strain>
    </source>
</reference>
<dbReference type="GO" id="GO:0003899">
    <property type="term" value="F:DNA-directed RNA polymerase activity"/>
    <property type="evidence" value="ECO:0007669"/>
    <property type="project" value="UniProtKB-UniRule"/>
</dbReference>
<comment type="function">
    <text evidence="7 8">DNA-dependent RNA polymerase catalyzes the transcription of DNA into RNA using the four ribonucleoside triphosphates as substrates.</text>
</comment>
<organism evidence="11 12">
    <name type="scientific">Aminithiophilus ramosus</name>
    <dbReference type="NCBI Taxonomy" id="3029084"/>
    <lineage>
        <taxon>Bacteria</taxon>
        <taxon>Thermotogati</taxon>
        <taxon>Synergistota</taxon>
        <taxon>Synergistia</taxon>
        <taxon>Synergistales</taxon>
        <taxon>Aminithiophilaceae</taxon>
        <taxon>Aminithiophilus</taxon>
    </lineage>
</organism>
<dbReference type="InterPro" id="IPR007081">
    <property type="entry name" value="RNA_pol_Rpb1_5"/>
</dbReference>
<keyword evidence="3 7" id="KW-0548">Nucleotidyltransferase</keyword>
<evidence type="ECO:0000259" key="10">
    <source>
        <dbReference type="SMART" id="SM00663"/>
    </source>
</evidence>